<dbReference type="EMBL" id="UINC01082245">
    <property type="protein sequence ID" value="SVC26832.1"/>
    <property type="molecule type" value="Genomic_DNA"/>
</dbReference>
<dbReference type="InterPro" id="IPR004805">
    <property type="entry name" value="DnaE2/DnaE/PolC"/>
</dbReference>
<evidence type="ECO:0000313" key="2">
    <source>
        <dbReference type="EMBL" id="SVC26832.1"/>
    </source>
</evidence>
<gene>
    <name evidence="2" type="ORF">METZ01_LOCUS279686</name>
</gene>
<dbReference type="PANTHER" id="PTHR32294">
    <property type="entry name" value="DNA POLYMERASE III SUBUNIT ALPHA"/>
    <property type="match status" value="1"/>
</dbReference>
<accession>A0A382KUD9</accession>
<name>A0A382KUD9_9ZZZZ</name>
<dbReference type="Pfam" id="PF07733">
    <property type="entry name" value="DNA_pol3_alpha"/>
    <property type="match status" value="1"/>
</dbReference>
<dbReference type="AlphaFoldDB" id="A0A382KUD9"/>
<feature type="domain" description="Bacterial DNA polymerase III alpha subunit NTPase" evidence="1">
    <location>
        <begin position="97"/>
        <end position="172"/>
    </location>
</feature>
<reference evidence="2" key="1">
    <citation type="submission" date="2018-05" db="EMBL/GenBank/DDBJ databases">
        <authorList>
            <person name="Lanie J.A."/>
            <person name="Ng W.-L."/>
            <person name="Kazmierczak K.M."/>
            <person name="Andrzejewski T.M."/>
            <person name="Davidsen T.M."/>
            <person name="Wayne K.J."/>
            <person name="Tettelin H."/>
            <person name="Glass J.I."/>
            <person name="Rusch D."/>
            <person name="Podicherti R."/>
            <person name="Tsui H.-C.T."/>
            <person name="Winkler M.E."/>
        </authorList>
    </citation>
    <scope>NUCLEOTIDE SEQUENCE</scope>
</reference>
<evidence type="ECO:0000259" key="1">
    <source>
        <dbReference type="Pfam" id="PF07733"/>
    </source>
</evidence>
<organism evidence="2">
    <name type="scientific">marine metagenome</name>
    <dbReference type="NCBI Taxonomy" id="408172"/>
    <lineage>
        <taxon>unclassified sequences</taxon>
        <taxon>metagenomes</taxon>
        <taxon>ecological metagenomes</taxon>
    </lineage>
</organism>
<dbReference type="GO" id="GO:0008408">
    <property type="term" value="F:3'-5' exonuclease activity"/>
    <property type="evidence" value="ECO:0007669"/>
    <property type="project" value="InterPro"/>
</dbReference>
<dbReference type="GO" id="GO:0006260">
    <property type="term" value="P:DNA replication"/>
    <property type="evidence" value="ECO:0007669"/>
    <property type="project" value="InterPro"/>
</dbReference>
<sequence>MQIDSLGLPKYGTDDLMDLIYKGQEDLLFNVLSDVNEETEKFNKAVDLTGAGQHLKFYKSLDIDLKSFDKLLQNEWFMPNSYKSFDIEKYIRNVCPNNQNSIKRVEDELKAFKEMGYTNLLRFLHYLVNFMKENNVIWGVGRGSSVASYVLYLLGVHKIDSLKYNLNWREFLR</sequence>
<dbReference type="InterPro" id="IPR011708">
    <property type="entry name" value="DNA_pol3_alpha_NTPase_dom"/>
</dbReference>
<protein>
    <recommendedName>
        <fullName evidence="1">Bacterial DNA polymerase III alpha subunit NTPase domain-containing protein</fullName>
    </recommendedName>
</protein>
<proteinExistence type="predicted"/>